<dbReference type="CDD" id="cd00148">
    <property type="entry name" value="PROF"/>
    <property type="match status" value="1"/>
</dbReference>
<dbReference type="SMART" id="SM00392">
    <property type="entry name" value="PROF"/>
    <property type="match status" value="1"/>
</dbReference>
<dbReference type="GO" id="GO:0005938">
    <property type="term" value="C:cell cortex"/>
    <property type="evidence" value="ECO:0007669"/>
    <property type="project" value="TreeGrafter"/>
</dbReference>
<keyword evidence="4 6" id="KW-0009">Actin-binding</keyword>
<evidence type="ECO:0000256" key="4">
    <source>
        <dbReference type="ARBA" id="ARBA00023203"/>
    </source>
</evidence>
<evidence type="ECO:0000256" key="5">
    <source>
        <dbReference type="ARBA" id="ARBA00023212"/>
    </source>
</evidence>
<organism evidence="7">
    <name type="scientific">Anthurium amnicola</name>
    <dbReference type="NCBI Taxonomy" id="1678845"/>
    <lineage>
        <taxon>Eukaryota</taxon>
        <taxon>Viridiplantae</taxon>
        <taxon>Streptophyta</taxon>
        <taxon>Embryophyta</taxon>
        <taxon>Tracheophyta</taxon>
        <taxon>Spermatophyta</taxon>
        <taxon>Magnoliopsida</taxon>
        <taxon>Liliopsida</taxon>
        <taxon>Araceae</taxon>
        <taxon>Pothoideae</taxon>
        <taxon>Potheae</taxon>
        <taxon>Anthurium</taxon>
    </lineage>
</organism>
<evidence type="ECO:0000256" key="1">
    <source>
        <dbReference type="ARBA" id="ARBA00004245"/>
    </source>
</evidence>
<comment type="subcellular location">
    <subcellularLocation>
        <location evidence="1">Cytoplasm</location>
        <location evidence="1">Cytoskeleton</location>
    </subcellularLocation>
</comment>
<dbReference type="PANTHER" id="PTHR11604:SF0">
    <property type="entry name" value="PROFILIN"/>
    <property type="match status" value="1"/>
</dbReference>
<dbReference type="PRINTS" id="PR01640">
    <property type="entry name" value="PROFILINPLNT"/>
</dbReference>
<gene>
    <name evidence="7" type="primary">PROF2_1</name>
    <name evidence="7" type="ORF">g.6813</name>
</gene>
<name>A0A1D1Z501_9ARAE</name>
<evidence type="ECO:0000256" key="3">
    <source>
        <dbReference type="ARBA" id="ARBA00022490"/>
    </source>
</evidence>
<keyword evidence="5" id="KW-0206">Cytoskeleton</keyword>
<dbReference type="InterPro" id="IPR036140">
    <property type="entry name" value="PFN_sf"/>
</dbReference>
<reference evidence="7" key="1">
    <citation type="submission" date="2015-07" db="EMBL/GenBank/DDBJ databases">
        <title>Transcriptome Assembly of Anthurium amnicola.</title>
        <authorList>
            <person name="Suzuki J."/>
        </authorList>
    </citation>
    <scope>NUCLEOTIDE SEQUENCE</scope>
</reference>
<dbReference type="PRINTS" id="PR00392">
    <property type="entry name" value="PROFILIN"/>
</dbReference>
<dbReference type="Gene3D" id="3.30.450.30">
    <property type="entry name" value="Dynein light chain 2a, cytoplasmic"/>
    <property type="match status" value="1"/>
</dbReference>
<keyword evidence="3" id="KW-0963">Cytoplasm</keyword>
<dbReference type="InterPro" id="IPR005455">
    <property type="entry name" value="PFN_euk"/>
</dbReference>
<protein>
    <recommendedName>
        <fullName evidence="6">Profilin</fullName>
    </recommendedName>
</protein>
<proteinExistence type="inferred from homology"/>
<dbReference type="InterPro" id="IPR048278">
    <property type="entry name" value="PFN"/>
</dbReference>
<dbReference type="Pfam" id="PF00235">
    <property type="entry name" value="Profilin"/>
    <property type="match status" value="1"/>
</dbReference>
<dbReference type="GO" id="GO:0005856">
    <property type="term" value="C:cytoskeleton"/>
    <property type="evidence" value="ECO:0007669"/>
    <property type="project" value="UniProtKB-SubCell"/>
</dbReference>
<dbReference type="GO" id="GO:0003785">
    <property type="term" value="F:actin monomer binding"/>
    <property type="evidence" value="ECO:0007669"/>
    <property type="project" value="TreeGrafter"/>
</dbReference>
<accession>A0A1D1Z501</accession>
<comment type="similarity">
    <text evidence="2 6">Belongs to the profilin family.</text>
</comment>
<evidence type="ECO:0000256" key="2">
    <source>
        <dbReference type="ARBA" id="ARBA00010058"/>
    </source>
</evidence>
<evidence type="ECO:0000313" key="7">
    <source>
        <dbReference type="EMBL" id="JAT61980.1"/>
    </source>
</evidence>
<dbReference type="EMBL" id="GDJX01005956">
    <property type="protein sequence ID" value="JAT61980.1"/>
    <property type="molecule type" value="Transcribed_RNA"/>
</dbReference>
<feature type="non-terminal residue" evidence="7">
    <location>
        <position position="1"/>
    </location>
</feature>
<dbReference type="SUPFAM" id="SSF55770">
    <property type="entry name" value="Profilin (actin-binding protein)"/>
    <property type="match status" value="1"/>
</dbReference>
<dbReference type="AlphaFoldDB" id="A0A1D1Z501"/>
<evidence type="ECO:0000256" key="6">
    <source>
        <dbReference type="RuleBase" id="RU003909"/>
    </source>
</evidence>
<sequence length="144" mass="15723">KVLLTTWLLRFYFKDLTMSWQGYVDNNLLGTGKIASAAIYGHDGSAWATSPGFSVKPVEFRALFDGFKDENSPLFGSGIRVNAVKYFTLKADARSCYGKLGDDGIVAVKTQQAILIGTYKEPIKPGQATLVVENLADYLIGVGY</sequence>
<dbReference type="FunFam" id="3.30.450.30:FF:000001">
    <property type="entry name" value="Profilin"/>
    <property type="match status" value="1"/>
</dbReference>
<dbReference type="PANTHER" id="PTHR11604">
    <property type="entry name" value="PROFILIN"/>
    <property type="match status" value="1"/>
</dbReference>